<proteinExistence type="predicted"/>
<gene>
    <name evidence="1" type="ORF">H0235_015130</name>
</gene>
<evidence type="ECO:0000313" key="1">
    <source>
        <dbReference type="EMBL" id="KAF7404436.1"/>
    </source>
</evidence>
<keyword evidence="2" id="KW-1185">Reference proteome</keyword>
<comment type="caution">
    <text evidence="1">The sequence shown here is derived from an EMBL/GenBank/DDBJ whole genome shotgun (WGS) entry which is preliminary data.</text>
</comment>
<dbReference type="AlphaFoldDB" id="A0A834KCV4"/>
<sequence>MKVEVAKEVATTTAVVTAEATSATAATAAAAVNESSWWVFRGFIVKRISQNSNVLFARKRQNICKRLMYSRYTKYRRKGISQMSHEWHIEFNTNSPGHFVSGIIKMGYQTICMATILEEGGALEKKGTDAISVHNTHFILLLPQGKESQE</sequence>
<evidence type="ECO:0000313" key="2">
    <source>
        <dbReference type="Proteomes" id="UP000600918"/>
    </source>
</evidence>
<dbReference type="Proteomes" id="UP000600918">
    <property type="component" value="Unassembled WGS sequence"/>
</dbReference>
<organism evidence="1 2">
    <name type="scientific">Vespula pensylvanica</name>
    <name type="common">Western yellow jacket</name>
    <name type="synonym">Wasp</name>
    <dbReference type="NCBI Taxonomy" id="30213"/>
    <lineage>
        <taxon>Eukaryota</taxon>
        <taxon>Metazoa</taxon>
        <taxon>Ecdysozoa</taxon>
        <taxon>Arthropoda</taxon>
        <taxon>Hexapoda</taxon>
        <taxon>Insecta</taxon>
        <taxon>Pterygota</taxon>
        <taxon>Neoptera</taxon>
        <taxon>Endopterygota</taxon>
        <taxon>Hymenoptera</taxon>
        <taxon>Apocrita</taxon>
        <taxon>Aculeata</taxon>
        <taxon>Vespoidea</taxon>
        <taxon>Vespidae</taxon>
        <taxon>Vespinae</taxon>
        <taxon>Vespula</taxon>
    </lineage>
</organism>
<protein>
    <submittedName>
        <fullName evidence="1">Uncharacterized protein</fullName>
    </submittedName>
</protein>
<name>A0A834KCV4_VESPE</name>
<dbReference type="EMBL" id="JACSDY010000016">
    <property type="protein sequence ID" value="KAF7404436.1"/>
    <property type="molecule type" value="Genomic_DNA"/>
</dbReference>
<accession>A0A834KCV4</accession>
<reference evidence="1" key="1">
    <citation type="journal article" date="2020" name="G3 (Bethesda)">
        <title>High-Quality Assemblies for Three Invasive Social Wasps from the &lt;i&gt;Vespula&lt;/i&gt; Genus.</title>
        <authorList>
            <person name="Harrop T.W.R."/>
            <person name="Guhlin J."/>
            <person name="McLaughlin G.M."/>
            <person name="Permina E."/>
            <person name="Stockwell P."/>
            <person name="Gilligan J."/>
            <person name="Le Lec M.F."/>
            <person name="Gruber M.A.M."/>
            <person name="Quinn O."/>
            <person name="Lovegrove M."/>
            <person name="Duncan E.J."/>
            <person name="Remnant E.J."/>
            <person name="Van Eeckhoven J."/>
            <person name="Graham B."/>
            <person name="Knapp R.A."/>
            <person name="Langford K.W."/>
            <person name="Kronenberg Z."/>
            <person name="Press M.O."/>
            <person name="Eacker S.M."/>
            <person name="Wilson-Rankin E.E."/>
            <person name="Purcell J."/>
            <person name="Lester P.J."/>
            <person name="Dearden P.K."/>
        </authorList>
    </citation>
    <scope>NUCLEOTIDE SEQUENCE</scope>
    <source>
        <strain evidence="1">Volc-1</strain>
    </source>
</reference>